<sequence>VTIYIFGVLMKQKNIKDIFNFTKNFIPNWFPHLPSYEGFLSRLNSLSKLFPELANFILNNNKFKILFNWLIESSGI</sequence>
<organism evidence="1 2">
    <name type="scientific">Spirobacillus cienkowskii</name>
    <dbReference type="NCBI Taxonomy" id="495820"/>
    <lineage>
        <taxon>Bacteria</taxon>
        <taxon>Pseudomonadati</taxon>
        <taxon>Bdellovibrionota</taxon>
        <taxon>Oligoflexia</taxon>
        <taxon>Silvanigrellales</taxon>
        <taxon>Spirobacillus</taxon>
    </lineage>
</organism>
<name>A0A369KVE6_9BACT</name>
<accession>A0A369KVE6</accession>
<proteinExistence type="predicted"/>
<dbReference type="EMBL" id="QOVW01000077">
    <property type="protein sequence ID" value="RDB35694.1"/>
    <property type="molecule type" value="Genomic_DNA"/>
</dbReference>
<dbReference type="Proteomes" id="UP000253934">
    <property type="component" value="Unassembled WGS sequence"/>
</dbReference>
<evidence type="ECO:0000313" key="1">
    <source>
        <dbReference type="EMBL" id="RDB35694.1"/>
    </source>
</evidence>
<reference evidence="1" key="1">
    <citation type="submission" date="2018-04" db="EMBL/GenBank/DDBJ databases">
        <title>Draft genome sequence of the Candidatus Spirobacillus cienkowskii, a pathogen of freshwater Daphnia species, reconstructed from hemolymph metagenomic reads.</title>
        <authorList>
            <person name="Bresciani L."/>
            <person name="Lemos L.N."/>
            <person name="Wale N."/>
            <person name="Lin J.Y."/>
            <person name="Fernandes G.R."/>
            <person name="Duffy M.A."/>
            <person name="Rodrigues J.M."/>
        </authorList>
    </citation>
    <scope>NUCLEOTIDE SEQUENCE [LARGE SCALE GENOMIC DNA]</scope>
    <source>
        <strain evidence="1">Binning01</strain>
    </source>
</reference>
<feature type="non-terminal residue" evidence="1">
    <location>
        <position position="1"/>
    </location>
</feature>
<gene>
    <name evidence="1" type="ORF">DCC88_08685</name>
</gene>
<protein>
    <submittedName>
        <fullName evidence="1">Uncharacterized protein</fullName>
    </submittedName>
</protein>
<dbReference type="AlphaFoldDB" id="A0A369KVE6"/>
<evidence type="ECO:0000313" key="2">
    <source>
        <dbReference type="Proteomes" id="UP000253934"/>
    </source>
</evidence>
<keyword evidence="2" id="KW-1185">Reference proteome</keyword>
<comment type="caution">
    <text evidence="1">The sequence shown here is derived from an EMBL/GenBank/DDBJ whole genome shotgun (WGS) entry which is preliminary data.</text>
</comment>